<reference evidence="4" key="1">
    <citation type="submission" date="2022-05" db="EMBL/GenBank/DDBJ databases">
        <authorList>
            <person name="Sun X."/>
        </authorList>
    </citation>
    <scope>NUCLEOTIDE SEQUENCE</scope>
    <source>
        <strain evidence="4">Ai-910</strain>
    </source>
</reference>
<evidence type="ECO:0000256" key="1">
    <source>
        <dbReference type="ARBA" id="ARBA00023267"/>
    </source>
</evidence>
<dbReference type="InterPro" id="IPR050709">
    <property type="entry name" value="Biotin_Carboxyl_Carrier/Decarb"/>
</dbReference>
<dbReference type="InterPro" id="IPR000089">
    <property type="entry name" value="Biotin_lipoyl"/>
</dbReference>
<dbReference type="PANTHER" id="PTHR45266:SF3">
    <property type="entry name" value="OXALOACETATE DECARBOXYLASE ALPHA CHAIN"/>
    <property type="match status" value="1"/>
</dbReference>
<dbReference type="InterPro" id="IPR011053">
    <property type="entry name" value="Single_hybrid_motif"/>
</dbReference>
<name>A0A9J6ZME4_9BACT</name>
<feature type="compositionally biased region" description="Polar residues" evidence="2">
    <location>
        <begin position="31"/>
        <end position="53"/>
    </location>
</feature>
<dbReference type="PANTHER" id="PTHR45266">
    <property type="entry name" value="OXALOACETATE DECARBOXYLASE ALPHA CHAIN"/>
    <property type="match status" value="1"/>
</dbReference>
<evidence type="ECO:0000256" key="2">
    <source>
        <dbReference type="SAM" id="MobiDB-lite"/>
    </source>
</evidence>
<organism evidence="4 5">
    <name type="scientific">Xiashengella succiniciproducens</name>
    <dbReference type="NCBI Taxonomy" id="2949635"/>
    <lineage>
        <taxon>Bacteria</taxon>
        <taxon>Pseudomonadati</taxon>
        <taxon>Bacteroidota</taxon>
        <taxon>Bacteroidia</taxon>
        <taxon>Marinilabiliales</taxon>
        <taxon>Marinilabiliaceae</taxon>
        <taxon>Xiashengella</taxon>
    </lineage>
</organism>
<dbReference type="Proteomes" id="UP001056426">
    <property type="component" value="Chromosome"/>
</dbReference>
<accession>A0A9J6ZME4</accession>
<dbReference type="CDD" id="cd06850">
    <property type="entry name" value="biotinyl_domain"/>
    <property type="match status" value="1"/>
</dbReference>
<dbReference type="PROSITE" id="PS50968">
    <property type="entry name" value="BIOTINYL_LIPOYL"/>
    <property type="match status" value="1"/>
</dbReference>
<feature type="region of interest" description="Disordered" evidence="2">
    <location>
        <begin position="24"/>
        <end position="55"/>
    </location>
</feature>
<dbReference type="EMBL" id="CP098400">
    <property type="protein sequence ID" value="URW78893.1"/>
    <property type="molecule type" value="Genomic_DNA"/>
</dbReference>
<evidence type="ECO:0000313" key="4">
    <source>
        <dbReference type="EMBL" id="URW78893.1"/>
    </source>
</evidence>
<keyword evidence="5" id="KW-1185">Reference proteome</keyword>
<evidence type="ECO:0000313" key="5">
    <source>
        <dbReference type="Proteomes" id="UP001056426"/>
    </source>
</evidence>
<feature type="domain" description="Lipoyl-binding" evidence="3">
    <location>
        <begin position="46"/>
        <end position="123"/>
    </location>
</feature>
<keyword evidence="1" id="KW-0092">Biotin</keyword>
<dbReference type="SUPFAM" id="SSF51230">
    <property type="entry name" value="Single hybrid motif"/>
    <property type="match status" value="1"/>
</dbReference>
<dbReference type="Gene3D" id="2.40.50.100">
    <property type="match status" value="1"/>
</dbReference>
<dbReference type="KEGG" id="alkq:M9189_08485"/>
<sequence length="123" mass="12954">MKKYVITVNSKQYEVEVEEVRAAAPAARKQVNGTTQAQRPAAASSSKSVNGTAGKTLVAPMPGNVLKVLVAEGEKVTKDQPVLVFEAMKMENNLTAPADGTIVTLNVKEGSVMSVGDVLLVIE</sequence>
<dbReference type="Pfam" id="PF00364">
    <property type="entry name" value="Biotin_lipoyl"/>
    <property type="match status" value="1"/>
</dbReference>
<proteinExistence type="predicted"/>
<dbReference type="AlphaFoldDB" id="A0A9J6ZME4"/>
<evidence type="ECO:0000259" key="3">
    <source>
        <dbReference type="PROSITE" id="PS50968"/>
    </source>
</evidence>
<gene>
    <name evidence="4" type="ORF">M9189_08485</name>
</gene>
<dbReference type="FunFam" id="2.40.50.100:FF:000003">
    <property type="entry name" value="Acetyl-CoA carboxylase biotin carboxyl carrier protein"/>
    <property type="match status" value="1"/>
</dbReference>
<reference evidence="4" key="2">
    <citation type="submission" date="2022-06" db="EMBL/GenBank/DDBJ databases">
        <title>Xiashengella guii gen. nov. sp. nov., a bacterium isolated form anaerobic digestion tank.</title>
        <authorList>
            <person name="Huang H."/>
        </authorList>
    </citation>
    <scope>NUCLEOTIDE SEQUENCE</scope>
    <source>
        <strain evidence="4">Ai-910</strain>
    </source>
</reference>
<dbReference type="RefSeq" id="WP_250722345.1">
    <property type="nucleotide sequence ID" value="NZ_CP098400.1"/>
</dbReference>
<protein>
    <submittedName>
        <fullName evidence="4">Biotin/lipoyl-binding protein</fullName>
    </submittedName>
</protein>